<dbReference type="PANTHER" id="PTHR42648:SF11">
    <property type="entry name" value="TRANSPOSON TY4-P GAG-POL POLYPROTEIN"/>
    <property type="match status" value="1"/>
</dbReference>
<evidence type="ECO:0000256" key="9">
    <source>
        <dbReference type="ARBA" id="ARBA00022932"/>
    </source>
</evidence>
<evidence type="ECO:0000256" key="2">
    <source>
        <dbReference type="ARBA" id="ARBA00022722"/>
    </source>
</evidence>
<keyword evidence="1" id="KW-0548">Nucleotidyltransferase</keyword>
<keyword evidence="4" id="KW-0255">Endonuclease</keyword>
<dbReference type="GO" id="GO:0006310">
    <property type="term" value="P:DNA recombination"/>
    <property type="evidence" value="ECO:0007669"/>
    <property type="project" value="UniProtKB-KW"/>
</dbReference>
<evidence type="ECO:0000256" key="6">
    <source>
        <dbReference type="ARBA" id="ARBA00022842"/>
    </source>
</evidence>
<protein>
    <recommendedName>
        <fullName evidence="14">Integrase catalytic domain-containing protein</fullName>
    </recommendedName>
</protein>
<evidence type="ECO:0000256" key="7">
    <source>
        <dbReference type="ARBA" id="ARBA00022908"/>
    </source>
</evidence>
<evidence type="ECO:0000256" key="5">
    <source>
        <dbReference type="ARBA" id="ARBA00022801"/>
    </source>
</evidence>
<dbReference type="InterPro" id="IPR039537">
    <property type="entry name" value="Retrotran_Ty1/copia-like"/>
</dbReference>
<evidence type="ECO:0000256" key="11">
    <source>
        <dbReference type="SAM" id="Phobius"/>
    </source>
</evidence>
<evidence type="ECO:0000313" key="13">
    <source>
        <dbReference type="Proteomes" id="UP000006174"/>
    </source>
</evidence>
<keyword evidence="11" id="KW-0472">Membrane</keyword>
<evidence type="ECO:0000256" key="4">
    <source>
        <dbReference type="ARBA" id="ARBA00022759"/>
    </source>
</evidence>
<accession>I2FRF6</accession>
<dbReference type="eggNOG" id="KOG0017">
    <property type="taxonomic scope" value="Eukaryota"/>
</dbReference>
<keyword evidence="8" id="KW-0695">RNA-directed DNA polymerase</keyword>
<keyword evidence="6" id="KW-0460">Magnesium</keyword>
<reference evidence="12 13" key="1">
    <citation type="journal article" date="2012" name="Plant Cell">
        <title>Genome comparison of barley and maize smut fungi reveals targeted loss of RNA silencing components and species-specific presence of transposable elements.</title>
        <authorList>
            <person name="Laurie J.D."/>
            <person name="Ali S."/>
            <person name="Linning R."/>
            <person name="Mannhaupt G."/>
            <person name="Wong P."/>
            <person name="Gueldener U."/>
            <person name="Muensterkoetter M."/>
            <person name="Moore R."/>
            <person name="Kahmann R."/>
            <person name="Bakkeren G."/>
            <person name="Schirawski J."/>
        </authorList>
    </citation>
    <scope>NUCLEOTIDE SEQUENCE [LARGE SCALE GENOMIC DNA]</scope>
    <source>
        <strain evidence="13">Uh4875-4</strain>
    </source>
</reference>
<dbReference type="SUPFAM" id="SSF53098">
    <property type="entry name" value="Ribonuclease H-like"/>
    <property type="match status" value="1"/>
</dbReference>
<keyword evidence="11" id="KW-1133">Transmembrane helix</keyword>
<dbReference type="GO" id="GO:0004519">
    <property type="term" value="F:endonuclease activity"/>
    <property type="evidence" value="ECO:0007669"/>
    <property type="project" value="UniProtKB-KW"/>
</dbReference>
<evidence type="ECO:0008006" key="14">
    <source>
        <dbReference type="Google" id="ProtNLM"/>
    </source>
</evidence>
<dbReference type="GO" id="GO:0003964">
    <property type="term" value="F:RNA-directed DNA polymerase activity"/>
    <property type="evidence" value="ECO:0007669"/>
    <property type="project" value="UniProtKB-KW"/>
</dbReference>
<dbReference type="GO" id="GO:0046872">
    <property type="term" value="F:metal ion binding"/>
    <property type="evidence" value="ECO:0007669"/>
    <property type="project" value="UniProtKB-KW"/>
</dbReference>
<gene>
    <name evidence="12" type="ORF">UHOR_07470</name>
</gene>
<evidence type="ECO:0000256" key="1">
    <source>
        <dbReference type="ARBA" id="ARBA00022695"/>
    </source>
</evidence>
<dbReference type="GO" id="GO:0003676">
    <property type="term" value="F:nucleic acid binding"/>
    <property type="evidence" value="ECO:0007669"/>
    <property type="project" value="InterPro"/>
</dbReference>
<dbReference type="InterPro" id="IPR036397">
    <property type="entry name" value="RNaseH_sf"/>
</dbReference>
<dbReference type="GO" id="GO:0003887">
    <property type="term" value="F:DNA-directed DNA polymerase activity"/>
    <property type="evidence" value="ECO:0007669"/>
    <property type="project" value="UniProtKB-KW"/>
</dbReference>
<dbReference type="Gene3D" id="3.30.420.10">
    <property type="entry name" value="Ribonuclease H-like superfamily/Ribonuclease H"/>
    <property type="match status" value="1"/>
</dbReference>
<dbReference type="PANTHER" id="PTHR42648">
    <property type="entry name" value="TRANSPOSASE, PUTATIVE-RELATED"/>
    <property type="match status" value="1"/>
</dbReference>
<organism evidence="12 13">
    <name type="scientific">Ustilago hordei</name>
    <name type="common">Barley covered smut fungus</name>
    <dbReference type="NCBI Taxonomy" id="120017"/>
    <lineage>
        <taxon>Eukaryota</taxon>
        <taxon>Fungi</taxon>
        <taxon>Dikarya</taxon>
        <taxon>Basidiomycota</taxon>
        <taxon>Ustilaginomycotina</taxon>
        <taxon>Ustilaginomycetes</taxon>
        <taxon>Ustilaginales</taxon>
        <taxon>Ustilaginaceae</taxon>
        <taxon>Ustilago</taxon>
    </lineage>
</organism>
<dbReference type="GO" id="GO:0016787">
    <property type="term" value="F:hydrolase activity"/>
    <property type="evidence" value="ECO:0007669"/>
    <property type="project" value="UniProtKB-KW"/>
</dbReference>
<evidence type="ECO:0000256" key="10">
    <source>
        <dbReference type="ARBA" id="ARBA00023172"/>
    </source>
</evidence>
<dbReference type="STRING" id="1128400.I2FRF6"/>
<keyword evidence="7" id="KW-0229">DNA integration</keyword>
<feature type="transmembrane region" description="Helical" evidence="11">
    <location>
        <begin position="32"/>
        <end position="50"/>
    </location>
</feature>
<keyword evidence="3" id="KW-0479">Metal-binding</keyword>
<feature type="transmembrane region" description="Helical" evidence="11">
    <location>
        <begin position="70"/>
        <end position="86"/>
    </location>
</feature>
<keyword evidence="5" id="KW-0378">Hydrolase</keyword>
<dbReference type="InterPro" id="IPR012337">
    <property type="entry name" value="RNaseH-like_sf"/>
</dbReference>
<dbReference type="AlphaFoldDB" id="I2FRF6"/>
<keyword evidence="13" id="KW-1185">Reference proteome</keyword>
<dbReference type="EMBL" id="CAGI01000145">
    <property type="protein sequence ID" value="CCF49499.1"/>
    <property type="molecule type" value="Genomic_DNA"/>
</dbReference>
<name>I2FRF6_USTHO</name>
<sequence length="178" mass="21130">MVGYNSKQNGQVERMNRSLSEKMWMLLMQRRLPKSFWLYAIQAAAFKINLTPNADSKLPYEAMFKKLLEWLILLLCIFRCLVWVNVPKAKQDNAKLDHLERKGWLFYSPEYKPTVFWSNSVKFLETKCWMDHTQWCLVNIQPLPTLTNEEDSADLGYTEENLFDEKDPDALCKYDNME</sequence>
<evidence type="ECO:0000256" key="3">
    <source>
        <dbReference type="ARBA" id="ARBA00022723"/>
    </source>
</evidence>
<evidence type="ECO:0000256" key="8">
    <source>
        <dbReference type="ARBA" id="ARBA00022918"/>
    </source>
</evidence>
<proteinExistence type="predicted"/>
<evidence type="ECO:0000313" key="12">
    <source>
        <dbReference type="EMBL" id="CCF49499.1"/>
    </source>
</evidence>
<comment type="caution">
    <text evidence="12">The sequence shown here is derived from an EMBL/GenBank/DDBJ whole genome shotgun (WGS) entry which is preliminary data.</text>
</comment>
<keyword evidence="2" id="KW-0540">Nuclease</keyword>
<dbReference type="Proteomes" id="UP000006174">
    <property type="component" value="Unassembled WGS sequence"/>
</dbReference>
<keyword evidence="10" id="KW-0233">DNA recombination</keyword>
<dbReference type="GO" id="GO:0015074">
    <property type="term" value="P:DNA integration"/>
    <property type="evidence" value="ECO:0007669"/>
    <property type="project" value="UniProtKB-KW"/>
</dbReference>
<keyword evidence="11" id="KW-0812">Transmembrane</keyword>
<dbReference type="HOGENOM" id="CLU_1511711_0_0_1"/>
<keyword evidence="9" id="KW-0239">DNA-directed DNA polymerase</keyword>
<keyword evidence="9" id="KW-0808">Transferase</keyword>